<dbReference type="PANTHER" id="PTHR43133:SF51">
    <property type="entry name" value="RNA POLYMERASE SIGMA FACTOR"/>
    <property type="match status" value="1"/>
</dbReference>
<dbReference type="GO" id="GO:0006352">
    <property type="term" value="P:DNA-templated transcription initiation"/>
    <property type="evidence" value="ECO:0007669"/>
    <property type="project" value="InterPro"/>
</dbReference>
<reference evidence="9 10" key="1">
    <citation type="submission" date="2019-03" db="EMBL/GenBank/DDBJ databases">
        <title>Deep-cultivation of Planctomycetes and their phenomic and genomic characterization uncovers novel biology.</title>
        <authorList>
            <person name="Wiegand S."/>
            <person name="Jogler M."/>
            <person name="Boedeker C."/>
            <person name="Pinto D."/>
            <person name="Vollmers J."/>
            <person name="Rivas-Marin E."/>
            <person name="Kohn T."/>
            <person name="Peeters S.H."/>
            <person name="Heuer A."/>
            <person name="Rast P."/>
            <person name="Oberbeckmann S."/>
            <person name="Bunk B."/>
            <person name="Jeske O."/>
            <person name="Meyerdierks A."/>
            <person name="Storesund J.E."/>
            <person name="Kallscheuer N."/>
            <person name="Luecker S."/>
            <person name="Lage O.M."/>
            <person name="Pohl T."/>
            <person name="Merkel B.J."/>
            <person name="Hornburger P."/>
            <person name="Mueller R.-W."/>
            <person name="Bruemmer F."/>
            <person name="Labrenz M."/>
            <person name="Spormann A.M."/>
            <person name="Op den Camp H."/>
            <person name="Overmann J."/>
            <person name="Amann R."/>
            <person name="Jetten M.S.M."/>
            <person name="Mascher T."/>
            <person name="Medema M.H."/>
            <person name="Devos D.P."/>
            <person name="Kaster A.-K."/>
            <person name="Ovreas L."/>
            <person name="Rohde M."/>
            <person name="Galperin M.Y."/>
            <person name="Jogler C."/>
        </authorList>
    </citation>
    <scope>NUCLEOTIDE SEQUENCE [LARGE SCALE GENOMIC DNA]</scope>
    <source>
        <strain evidence="7 10">V144</strain>
        <strain evidence="8 9">V202</strain>
    </source>
</reference>
<dbReference type="NCBIfam" id="TIGR02989">
    <property type="entry name" value="Sig-70_gvs1"/>
    <property type="match status" value="1"/>
</dbReference>
<keyword evidence="2" id="KW-0805">Transcription regulation</keyword>
<evidence type="ECO:0000313" key="8">
    <source>
        <dbReference type="EMBL" id="QDU10819.1"/>
    </source>
</evidence>
<dbReference type="InterPro" id="IPR014331">
    <property type="entry name" value="RNA_pol_sigma70_ECF_RHOBA"/>
</dbReference>
<evidence type="ECO:0000313" key="9">
    <source>
        <dbReference type="Proteomes" id="UP000318384"/>
    </source>
</evidence>
<dbReference type="Gene3D" id="1.10.10.10">
    <property type="entry name" value="Winged helix-like DNA-binding domain superfamily/Winged helix DNA-binding domain"/>
    <property type="match status" value="1"/>
</dbReference>
<evidence type="ECO:0000256" key="1">
    <source>
        <dbReference type="ARBA" id="ARBA00010641"/>
    </source>
</evidence>
<evidence type="ECO:0000256" key="4">
    <source>
        <dbReference type="ARBA" id="ARBA00023163"/>
    </source>
</evidence>
<accession>A0A517WZZ2</accession>
<dbReference type="EMBL" id="CP037920">
    <property type="protein sequence ID" value="QDT97251.1"/>
    <property type="molecule type" value="Genomic_DNA"/>
</dbReference>
<dbReference type="InterPro" id="IPR039425">
    <property type="entry name" value="RNA_pol_sigma-70-like"/>
</dbReference>
<comment type="similarity">
    <text evidence="1">Belongs to the sigma-70 factor family. ECF subfamily.</text>
</comment>
<dbReference type="SUPFAM" id="SSF88946">
    <property type="entry name" value="Sigma2 domain of RNA polymerase sigma factors"/>
    <property type="match status" value="1"/>
</dbReference>
<evidence type="ECO:0000259" key="5">
    <source>
        <dbReference type="Pfam" id="PF04542"/>
    </source>
</evidence>
<evidence type="ECO:0000256" key="3">
    <source>
        <dbReference type="ARBA" id="ARBA00023082"/>
    </source>
</evidence>
<dbReference type="SUPFAM" id="SSF88659">
    <property type="entry name" value="Sigma3 and sigma4 domains of RNA polymerase sigma factors"/>
    <property type="match status" value="1"/>
</dbReference>
<dbReference type="InterPro" id="IPR007627">
    <property type="entry name" value="RNA_pol_sigma70_r2"/>
</dbReference>
<dbReference type="GO" id="GO:0003677">
    <property type="term" value="F:DNA binding"/>
    <property type="evidence" value="ECO:0007669"/>
    <property type="project" value="InterPro"/>
</dbReference>
<dbReference type="Proteomes" id="UP000318384">
    <property type="component" value="Chromosome"/>
</dbReference>
<name>A0A517VW70_9PLAN</name>
<accession>A0A517VW70</accession>
<dbReference type="InterPro" id="IPR013325">
    <property type="entry name" value="RNA_pol_sigma_r2"/>
</dbReference>
<dbReference type="EMBL" id="CP037422">
    <property type="protein sequence ID" value="QDU10819.1"/>
    <property type="molecule type" value="Genomic_DNA"/>
</dbReference>
<dbReference type="InterPro" id="IPR013249">
    <property type="entry name" value="RNA_pol_sigma70_r4_t2"/>
</dbReference>
<dbReference type="AlphaFoldDB" id="A0A517VW70"/>
<sequence>MTPEETEKFVTLLTSSQDVLYRYVLTLMSGQHNRAKDVLQEANLVLWRKSSTFKFGTDFEAWAKRIAHFCVLSEIRDRNRKPVLFGGELIEKLVSEYDAETACVDERNERLKECIKKLPANHRTMVRKRYYEDLSVSSIAKLNGRSAETISSLLYRIRLALMDCVRRTANS</sequence>
<dbReference type="NCBIfam" id="TIGR02937">
    <property type="entry name" value="sigma70-ECF"/>
    <property type="match status" value="1"/>
</dbReference>
<keyword evidence="3" id="KW-0731">Sigma factor</keyword>
<dbReference type="CDD" id="cd06171">
    <property type="entry name" value="Sigma70_r4"/>
    <property type="match status" value="1"/>
</dbReference>
<dbReference type="GO" id="GO:0016987">
    <property type="term" value="F:sigma factor activity"/>
    <property type="evidence" value="ECO:0007669"/>
    <property type="project" value="UniProtKB-KW"/>
</dbReference>
<feature type="domain" description="RNA polymerase sigma-70 region 2" evidence="5">
    <location>
        <begin position="15"/>
        <end position="80"/>
    </location>
</feature>
<evidence type="ECO:0000256" key="2">
    <source>
        <dbReference type="ARBA" id="ARBA00023015"/>
    </source>
</evidence>
<organism evidence="7 10">
    <name type="scientific">Gimesia aquarii</name>
    <dbReference type="NCBI Taxonomy" id="2527964"/>
    <lineage>
        <taxon>Bacteria</taxon>
        <taxon>Pseudomonadati</taxon>
        <taxon>Planctomycetota</taxon>
        <taxon>Planctomycetia</taxon>
        <taxon>Planctomycetales</taxon>
        <taxon>Planctomycetaceae</taxon>
        <taxon>Gimesia</taxon>
    </lineage>
</organism>
<dbReference type="InterPro" id="IPR013324">
    <property type="entry name" value="RNA_pol_sigma_r3/r4-like"/>
</dbReference>
<proteinExistence type="inferred from homology"/>
<evidence type="ECO:0000313" key="7">
    <source>
        <dbReference type="EMBL" id="QDT97251.1"/>
    </source>
</evidence>
<gene>
    <name evidence="7" type="primary">sigW_5</name>
    <name evidence="8" type="synonym">sigW_6</name>
    <name evidence="7" type="ORF">V144x_27230</name>
    <name evidence="8" type="ORF">V202x_42320</name>
</gene>
<keyword evidence="4" id="KW-0804">Transcription</keyword>
<dbReference type="Gene3D" id="1.10.1740.10">
    <property type="match status" value="1"/>
</dbReference>
<evidence type="ECO:0000259" key="6">
    <source>
        <dbReference type="Pfam" id="PF08281"/>
    </source>
</evidence>
<dbReference type="InterPro" id="IPR014284">
    <property type="entry name" value="RNA_pol_sigma-70_dom"/>
</dbReference>
<evidence type="ECO:0000313" key="10">
    <source>
        <dbReference type="Proteomes" id="UP000318704"/>
    </source>
</evidence>
<dbReference type="Pfam" id="PF08281">
    <property type="entry name" value="Sigma70_r4_2"/>
    <property type="match status" value="1"/>
</dbReference>
<feature type="domain" description="RNA polymerase sigma factor 70 region 4 type 2" evidence="6">
    <location>
        <begin position="109"/>
        <end position="161"/>
    </location>
</feature>
<dbReference type="InterPro" id="IPR036388">
    <property type="entry name" value="WH-like_DNA-bd_sf"/>
</dbReference>
<dbReference type="KEGG" id="gaw:V144x_27230"/>
<dbReference type="Proteomes" id="UP000318704">
    <property type="component" value="Chromosome"/>
</dbReference>
<keyword evidence="9" id="KW-1185">Reference proteome</keyword>
<dbReference type="PANTHER" id="PTHR43133">
    <property type="entry name" value="RNA POLYMERASE ECF-TYPE SIGMA FACTO"/>
    <property type="match status" value="1"/>
</dbReference>
<protein>
    <submittedName>
        <fullName evidence="7">ECF RNA polymerase sigma factor SigW</fullName>
    </submittedName>
</protein>
<dbReference type="Pfam" id="PF04542">
    <property type="entry name" value="Sigma70_r2"/>
    <property type="match status" value="1"/>
</dbReference>